<dbReference type="STRING" id="151549.A0A4C1TNE8"/>
<dbReference type="SUPFAM" id="SSF53383">
    <property type="entry name" value="PLP-dependent transferases"/>
    <property type="match status" value="1"/>
</dbReference>
<accession>A0A4C1TNE8</accession>
<evidence type="ECO:0000256" key="4">
    <source>
        <dbReference type="ARBA" id="ARBA00022576"/>
    </source>
</evidence>
<dbReference type="PANTHER" id="PTHR11879">
    <property type="entry name" value="ASPARTATE AMINOTRANSFERASE"/>
    <property type="match status" value="1"/>
</dbReference>
<sequence length="93" mass="10430">MGLYGERAGTFTVACNSKDEAERVTSQIKILIRALYSNPPIHGARIVAEILNDEPLRAEWLEDVKIMADRIIGVRDKLKSNLIKMVLQNHGIT</sequence>
<keyword evidence="14" id="KW-1185">Reference proteome</keyword>
<evidence type="ECO:0000256" key="2">
    <source>
        <dbReference type="ARBA" id="ARBA00011738"/>
    </source>
</evidence>
<reference evidence="13 14" key="1">
    <citation type="journal article" date="2019" name="Commun. Biol.">
        <title>The bagworm genome reveals a unique fibroin gene that provides high tensile strength.</title>
        <authorList>
            <person name="Kono N."/>
            <person name="Nakamura H."/>
            <person name="Ohtoshi R."/>
            <person name="Tomita M."/>
            <person name="Numata K."/>
            <person name="Arakawa K."/>
        </authorList>
    </citation>
    <scope>NUCLEOTIDE SEQUENCE [LARGE SCALE GENOMIC DNA]</scope>
</reference>
<dbReference type="AlphaFoldDB" id="A0A4C1TNE8"/>
<dbReference type="Gene3D" id="3.40.640.10">
    <property type="entry name" value="Type I PLP-dependent aspartate aminotransferase-like (Major domain)"/>
    <property type="match status" value="1"/>
</dbReference>
<feature type="domain" description="Aminotransferase class I/classII large" evidence="12">
    <location>
        <begin position="1"/>
        <end position="89"/>
    </location>
</feature>
<evidence type="ECO:0000256" key="7">
    <source>
        <dbReference type="ARBA" id="ARBA00040891"/>
    </source>
</evidence>
<evidence type="ECO:0000259" key="12">
    <source>
        <dbReference type="Pfam" id="PF00155"/>
    </source>
</evidence>
<dbReference type="GO" id="GO:0030170">
    <property type="term" value="F:pyridoxal phosphate binding"/>
    <property type="evidence" value="ECO:0007669"/>
    <property type="project" value="InterPro"/>
</dbReference>
<dbReference type="GO" id="GO:0005739">
    <property type="term" value="C:mitochondrion"/>
    <property type="evidence" value="ECO:0007669"/>
    <property type="project" value="TreeGrafter"/>
</dbReference>
<dbReference type="GO" id="GO:0006533">
    <property type="term" value="P:L-aspartate catabolic process"/>
    <property type="evidence" value="ECO:0007669"/>
    <property type="project" value="TreeGrafter"/>
</dbReference>
<evidence type="ECO:0000313" key="14">
    <source>
        <dbReference type="Proteomes" id="UP000299102"/>
    </source>
</evidence>
<dbReference type="Proteomes" id="UP000299102">
    <property type="component" value="Unassembled WGS sequence"/>
</dbReference>
<comment type="caution">
    <text evidence="13">The sequence shown here is derived from an EMBL/GenBank/DDBJ whole genome shotgun (WGS) entry which is preliminary data.</text>
</comment>
<dbReference type="EMBL" id="BGZK01005766">
    <property type="protein sequence ID" value="GBP15380.1"/>
    <property type="molecule type" value="Genomic_DNA"/>
</dbReference>
<keyword evidence="5 13" id="KW-0808">Transferase</keyword>
<evidence type="ECO:0000256" key="1">
    <source>
        <dbReference type="ARBA" id="ARBA00001933"/>
    </source>
</evidence>
<evidence type="ECO:0000256" key="10">
    <source>
        <dbReference type="ARBA" id="ARBA00042867"/>
    </source>
</evidence>
<evidence type="ECO:0000313" key="13">
    <source>
        <dbReference type="EMBL" id="GBP15380.1"/>
    </source>
</evidence>
<proteinExistence type="predicted"/>
<dbReference type="InterPro" id="IPR000796">
    <property type="entry name" value="Asp_trans"/>
</dbReference>
<gene>
    <name evidence="13" type="primary">GOT2</name>
    <name evidence="13" type="ORF">EVAR_72741_1</name>
</gene>
<evidence type="ECO:0000256" key="5">
    <source>
        <dbReference type="ARBA" id="ARBA00022679"/>
    </source>
</evidence>
<dbReference type="Pfam" id="PF00155">
    <property type="entry name" value="Aminotran_1_2"/>
    <property type="match status" value="1"/>
</dbReference>
<keyword evidence="6" id="KW-0663">Pyridoxal phosphate</keyword>
<dbReference type="InterPro" id="IPR015421">
    <property type="entry name" value="PyrdxlP-dep_Trfase_major"/>
</dbReference>
<dbReference type="InterPro" id="IPR004839">
    <property type="entry name" value="Aminotransferase_I/II_large"/>
</dbReference>
<comment type="cofactor">
    <cofactor evidence="1">
        <name>pyridoxal 5'-phosphate</name>
        <dbReference type="ChEBI" id="CHEBI:597326"/>
    </cofactor>
</comment>
<dbReference type="EC" id="2.6.1.1" evidence="3"/>
<evidence type="ECO:0000256" key="6">
    <source>
        <dbReference type="ARBA" id="ARBA00022898"/>
    </source>
</evidence>
<evidence type="ECO:0000256" key="3">
    <source>
        <dbReference type="ARBA" id="ARBA00012753"/>
    </source>
</evidence>
<evidence type="ECO:0000256" key="9">
    <source>
        <dbReference type="ARBA" id="ARBA00041746"/>
    </source>
</evidence>
<keyword evidence="4 13" id="KW-0032">Aminotransferase</keyword>
<dbReference type="PANTHER" id="PTHR11879:SF22">
    <property type="entry name" value="ASPARTATE AMINOTRANSFERASE, MITOCHONDRIAL"/>
    <property type="match status" value="1"/>
</dbReference>
<dbReference type="InterPro" id="IPR015424">
    <property type="entry name" value="PyrdxlP-dep_Trfase"/>
</dbReference>
<name>A0A4C1TNE8_EUMVA</name>
<evidence type="ECO:0000256" key="11">
    <source>
        <dbReference type="ARBA" id="ARBA00042891"/>
    </source>
</evidence>
<organism evidence="13 14">
    <name type="scientific">Eumeta variegata</name>
    <name type="common">Bagworm moth</name>
    <name type="synonym">Eumeta japonica</name>
    <dbReference type="NCBI Taxonomy" id="151549"/>
    <lineage>
        <taxon>Eukaryota</taxon>
        <taxon>Metazoa</taxon>
        <taxon>Ecdysozoa</taxon>
        <taxon>Arthropoda</taxon>
        <taxon>Hexapoda</taxon>
        <taxon>Insecta</taxon>
        <taxon>Pterygota</taxon>
        <taxon>Neoptera</taxon>
        <taxon>Endopterygota</taxon>
        <taxon>Lepidoptera</taxon>
        <taxon>Glossata</taxon>
        <taxon>Ditrysia</taxon>
        <taxon>Tineoidea</taxon>
        <taxon>Psychidae</taxon>
        <taxon>Oiketicinae</taxon>
        <taxon>Eumeta</taxon>
    </lineage>
</organism>
<comment type="subunit">
    <text evidence="2">Homodimer.</text>
</comment>
<protein>
    <recommendedName>
        <fullName evidence="7">Aspartate aminotransferase, mitochondrial</fullName>
        <ecNumber evidence="3">2.6.1.1</ecNumber>
    </recommendedName>
    <alternativeName>
        <fullName evidence="8">Kynurenine aminotransferase 4</fullName>
    </alternativeName>
    <alternativeName>
        <fullName evidence="11">Kynurenine aminotransferase IV</fullName>
    </alternativeName>
    <alternativeName>
        <fullName evidence="10">Kynurenine--oxoglutarate transaminase 4</fullName>
    </alternativeName>
    <alternativeName>
        <fullName evidence="9">Kynurenine--oxoglutarate transaminase IV</fullName>
    </alternativeName>
</protein>
<dbReference type="OrthoDB" id="6752799at2759"/>
<evidence type="ECO:0000256" key="8">
    <source>
        <dbReference type="ARBA" id="ARBA00041257"/>
    </source>
</evidence>
<dbReference type="GO" id="GO:0004069">
    <property type="term" value="F:L-aspartate:2-oxoglutarate aminotransferase activity"/>
    <property type="evidence" value="ECO:0007669"/>
    <property type="project" value="UniProtKB-EC"/>
</dbReference>